<name>A0A3F3GSN6_9LACO</name>
<dbReference type="RefSeq" id="WP_059376688.1">
    <property type="nucleotide sequence ID" value="NZ_DF968064.1"/>
</dbReference>
<dbReference type="OrthoDB" id="9804765at2"/>
<dbReference type="PANTHER" id="PTHR38460:SF1">
    <property type="entry name" value="TAUTOMERASE YOLI-RELATED"/>
    <property type="match status" value="1"/>
</dbReference>
<dbReference type="InterPro" id="IPR037479">
    <property type="entry name" value="Tauto_MSAD"/>
</dbReference>
<reference evidence="1 2" key="1">
    <citation type="journal article" date="2015" name="BMC Genomics">
        <title>Comparative genomics of Fructobacillus spp. and Leuconostoc spp. reveals niche-specific evolution of Fructobacillus spp.</title>
        <authorList>
            <person name="Endo A."/>
            <person name="Tanizawa Y."/>
            <person name="Tanaka N."/>
            <person name="Maeno S."/>
            <person name="Kumar H."/>
            <person name="Shiwa Y."/>
            <person name="Okada S."/>
            <person name="Yoshikawa H."/>
            <person name="Dicks L."/>
            <person name="Nakagawa J."/>
            <person name="Arita M."/>
        </authorList>
    </citation>
    <scope>NUCLEOTIDE SEQUENCE [LARGE SCALE GENOMIC DNA]</scope>
    <source>
        <strain evidence="1 2">DSM 15468</strain>
    </source>
</reference>
<dbReference type="SUPFAM" id="SSF55331">
    <property type="entry name" value="Tautomerase/MIF"/>
    <property type="match status" value="1"/>
</dbReference>
<dbReference type="InterPro" id="IPR014347">
    <property type="entry name" value="Tautomerase/MIF_sf"/>
</dbReference>
<proteinExistence type="predicted"/>
<dbReference type="Gene3D" id="3.30.429.10">
    <property type="entry name" value="Macrophage Migration Inhibitory Factor"/>
    <property type="match status" value="1"/>
</dbReference>
<gene>
    <name evidence="1" type="ORF">FPFC_020120</name>
</gene>
<dbReference type="AlphaFoldDB" id="A0A3F3GSN6"/>
<protein>
    <submittedName>
        <fullName evidence="1">Putative tautomerase yrdN</fullName>
    </submittedName>
</protein>
<dbReference type="EMBL" id="DF968064">
    <property type="protein sequence ID" value="GAP02565.1"/>
    <property type="molecule type" value="Genomic_DNA"/>
</dbReference>
<evidence type="ECO:0000313" key="2">
    <source>
        <dbReference type="Proteomes" id="UP000061227"/>
    </source>
</evidence>
<dbReference type="STRING" id="220714.SAMN05660469_0501"/>
<accession>A0A3F3GSN6</accession>
<keyword evidence="2" id="KW-1185">Reference proteome</keyword>
<organism evidence="1 2">
    <name type="scientific">Fructobacillus pseudoficulneus</name>
    <dbReference type="NCBI Taxonomy" id="220714"/>
    <lineage>
        <taxon>Bacteria</taxon>
        <taxon>Bacillati</taxon>
        <taxon>Bacillota</taxon>
        <taxon>Bacilli</taxon>
        <taxon>Lactobacillales</taxon>
        <taxon>Lactobacillaceae</taxon>
        <taxon>Fructobacillus</taxon>
    </lineage>
</organism>
<dbReference type="Pfam" id="PF14552">
    <property type="entry name" value="Tautomerase_2"/>
    <property type="match status" value="1"/>
</dbReference>
<dbReference type="Proteomes" id="UP000061227">
    <property type="component" value="Unassembled WGS sequence"/>
</dbReference>
<sequence length="130" mass="15065">MPLMKIDLIKGQYEPAAIKDIMQHSFDVAKETLLLPDRDRYQIVTQHEDYEINFQDVGLGYERSEKVLFFTILSTPRSVKNKKAFTKLLVETLADKDGVRQEDVIISFMENHAEDWSFGEGKNHFLNGDL</sequence>
<evidence type="ECO:0000313" key="1">
    <source>
        <dbReference type="EMBL" id="GAP02565.1"/>
    </source>
</evidence>
<dbReference type="PANTHER" id="PTHR38460">
    <property type="entry name" value="TAUTOMERASE YOLI-RELATED"/>
    <property type="match status" value="1"/>
</dbReference>